<evidence type="ECO:0000256" key="11">
    <source>
        <dbReference type="PROSITE-ProRule" id="PRU01363"/>
    </source>
</evidence>
<dbReference type="GO" id="GO:0004312">
    <property type="term" value="F:fatty acid synthase activity"/>
    <property type="evidence" value="ECO:0007669"/>
    <property type="project" value="TreeGrafter"/>
</dbReference>
<dbReference type="InterPro" id="IPR049551">
    <property type="entry name" value="PKS_DH_C"/>
</dbReference>
<proteinExistence type="inferred from homology"/>
<dbReference type="SUPFAM" id="SSF56801">
    <property type="entry name" value="Acetyl-CoA synthetase-like"/>
    <property type="match status" value="1"/>
</dbReference>
<dbReference type="PANTHER" id="PTHR43775">
    <property type="entry name" value="FATTY ACID SYNTHASE"/>
    <property type="match status" value="1"/>
</dbReference>
<dbReference type="Proteomes" id="UP000175669">
    <property type="component" value="Unassembled WGS sequence"/>
</dbReference>
<feature type="active site" description="Proton donor; for dehydratase activity" evidence="11">
    <location>
        <position position="1796"/>
    </location>
</feature>
<evidence type="ECO:0000259" key="13">
    <source>
        <dbReference type="PROSITE" id="PS50075"/>
    </source>
</evidence>
<evidence type="ECO:0000313" key="16">
    <source>
        <dbReference type="EMBL" id="OFE12334.1"/>
    </source>
</evidence>
<dbReference type="PANTHER" id="PTHR43775:SF51">
    <property type="entry name" value="INACTIVE PHENOLPHTHIOCEROL SYNTHESIS POLYKETIDE SYNTHASE TYPE I PKS1-RELATED"/>
    <property type="match status" value="1"/>
</dbReference>
<keyword evidence="10" id="KW-0511">Multifunctional enzyme</keyword>
<dbReference type="InterPro" id="IPR045851">
    <property type="entry name" value="AMP-bd_C_sf"/>
</dbReference>
<dbReference type="GO" id="GO:0004315">
    <property type="term" value="F:3-oxoacyl-[acyl-carrier-protein] synthase activity"/>
    <property type="evidence" value="ECO:0007669"/>
    <property type="project" value="InterPro"/>
</dbReference>
<dbReference type="InterPro" id="IPR016036">
    <property type="entry name" value="Malonyl_transacylase_ACP-bd"/>
</dbReference>
<keyword evidence="5" id="KW-0597">Phosphoprotein</keyword>
<dbReference type="Gene3D" id="3.30.70.3290">
    <property type="match status" value="1"/>
</dbReference>
<evidence type="ECO:0000256" key="2">
    <source>
        <dbReference type="ARBA" id="ARBA00005194"/>
    </source>
</evidence>
<dbReference type="InterPro" id="IPR057326">
    <property type="entry name" value="KR_dom"/>
</dbReference>
<feature type="region of interest" description="N-terminal hotdog fold" evidence="11">
    <location>
        <begin position="1572"/>
        <end position="1714"/>
    </location>
</feature>
<feature type="active site" description="Proton acceptor; for dehydratase activity" evidence="11">
    <location>
        <position position="1604"/>
    </location>
</feature>
<dbReference type="InterPro" id="IPR049900">
    <property type="entry name" value="PKS_mFAS_DH"/>
</dbReference>
<gene>
    <name evidence="16" type="ORF">PHACT_03610</name>
</gene>
<dbReference type="InterPro" id="IPR013968">
    <property type="entry name" value="PKS_KR"/>
</dbReference>
<dbReference type="SMART" id="SM00827">
    <property type="entry name" value="PKS_AT"/>
    <property type="match status" value="1"/>
</dbReference>
<dbReference type="Pfam" id="PF00550">
    <property type="entry name" value="PP-binding"/>
    <property type="match status" value="2"/>
</dbReference>
<dbReference type="PROSITE" id="PS00606">
    <property type="entry name" value="KS3_1"/>
    <property type="match status" value="1"/>
</dbReference>
<dbReference type="CDD" id="cd05274">
    <property type="entry name" value="KR_FAS_SDR_x"/>
    <property type="match status" value="1"/>
</dbReference>
<dbReference type="InterPro" id="IPR042104">
    <property type="entry name" value="PKS_dehydratase_sf"/>
</dbReference>
<keyword evidence="17" id="KW-1185">Reference proteome</keyword>
<dbReference type="SMART" id="SM00823">
    <property type="entry name" value="PKS_PP"/>
    <property type="match status" value="2"/>
</dbReference>
<dbReference type="InterPro" id="IPR020845">
    <property type="entry name" value="AMP-binding_CS"/>
</dbReference>
<dbReference type="InterPro" id="IPR014031">
    <property type="entry name" value="Ketoacyl_synth_C"/>
</dbReference>
<dbReference type="SUPFAM" id="SSF52151">
    <property type="entry name" value="FabD/lysophospholipase-like"/>
    <property type="match status" value="1"/>
</dbReference>
<evidence type="ECO:0000256" key="1">
    <source>
        <dbReference type="ARBA" id="ARBA00004792"/>
    </source>
</evidence>
<evidence type="ECO:0000256" key="3">
    <source>
        <dbReference type="ARBA" id="ARBA00006484"/>
    </source>
</evidence>
<evidence type="ECO:0000313" key="17">
    <source>
        <dbReference type="Proteomes" id="UP000175669"/>
    </source>
</evidence>
<dbReference type="FunFam" id="3.40.47.10:FF:000042">
    <property type="entry name" value="Polyketide synthase Pks13"/>
    <property type="match status" value="1"/>
</dbReference>
<dbReference type="PROSITE" id="PS52004">
    <property type="entry name" value="KS3_2"/>
    <property type="match status" value="1"/>
</dbReference>
<keyword evidence="8" id="KW-0276">Fatty acid metabolism</keyword>
<sequence length="2497" mass="266712">MSVIQKNASEIEGSERVRFSVPENQLVALLLSRRLTTQAGITALDKRGNATVQSYAELNVQAARICAGLQSAGLRPGDRLVLQLVDAMDVLVSFWGCILAGVIPVALNAAPFYNRPNAQADRLLSAIDRFRCDSVLASPELYEPINAFLATAGSTLTDSRSTRVVNLADCRIATTEPEFHTPQPEDPAAMFLTSGSTGAAKGIVQSHAAMLAMADATIQMNAFTKDDVTLNWMSLDHAGSLVFLGVMPLALGAMQVHVPIDYVLKEPTRWLDLIEAKRASITWAPNFVFALLLDRQQQISERKWDLSCMRFMVNAGEAVVSATARRFLTLLQKFGLPEDALRPAFGMVETCSGITWSPGFRLQETADTDSFVSLGPVIPGAAMKIVDESGAVVAEGVEGKLLLKGASVFNGYDGEDALNAIMLVDGWLVTGDLAYIKAGELFVTGREKDMVIINGNNHYCHEIEAIVGKLPAVASDCVAAIGVCVDGENTESLVVFYALSDDAGGDTDKLEKTLRSDVTRVTGIAPRAVHALRPDEFPRTEIGKIKRNLMKRRYENAEYGSPVKKTATLLRDANEDLDDSVAFREMLAGITGIWQRALGLESIGLDETFFELGGSSLLAIQVQHELEQLLAREVSMVELFDTPTIRSMAEHFSGREVHVENDVSADTQYGSTMTGDIAVIGVACRFPGAHGPEAFWRILEQGEETLSFFTAAEAIAAGVPAAQANDPAQVNAAPVLDDIEGCDLDFWKYAKREAELMDPQQRVFLETAWEAFEDAGYVPGAALGKVGVYASAATNTYLQNNVYANRAWVADNGGELFTVNSVPGFNVMVANDKDYLPTRVSYKLDLTGPSMAVQTACSSTLVAVHEAARALREGECDMAVAGGCALMLPQHAGHYYEEGMINSPDGHCRAYDSEARGTIFGSGSGAVLLKRFDQAVADGDDIYAVIKGSAVVNDGGQKMGFTAPSMMGEYRAISQAIKNAGIDADSIGFVEGHGTGTPIGDPIEVQALTKAFRHSTKRNGYCALGSVKTNIGHMGIASGIAGFIKTVLALKHKSLPATLHFRKANPAIGFDKTPFYVSNSTRTWEAGETPRRASVNSLGIGGTNVHVVLEEAPARIESSQSTVVHVLPVSAGSDTALTSKKIALADFIERHPDVALADIAFTHQRGRLAMACRQAFVVSSRDELLSRLRDRQAPGATVTGNNQIVFMFTGQGSQYAGMGRDLYHAHPAFRDALLECTALFAAHREHSVLDLILSAADDSDAEALLSETQYTQPAIFCIQVALVQLYRQFDIRPDLIIGHSIGEVAGVWAAGGLSLVDAAMLVEARSRLMQAVTQQGAMASVKADAVSVRQLLADMDSDCEIAGCNSPFDTTITGDADSVASVCAALRKQGFAVTTLKVSHAFHSRHMESVQQTFVAAMGKIDFRKTHIPVIANVDATTLDHKAQGAQYWSTQLRQPVQFTQGLQQTMSVGGKHFVEIGPAAILCSLGRALEGSLSGQETSSLHWIPSLRKGQQDERVFAGALASLFVLGSAVDWSGSAAFDGSRVHLPTYPWQRQRCWIDPDAKKAGRVVIDQLSAPPLVLARSGQQIYTLEYDTDLMPVLEQHRVFGVVVPPAALYVSQLLRTAADFSGHQVVEMSDVNFIAPMRLADAVTGSAAAGRTVQIQYSIGNTATHIELSSQPGNMRLSALLARSGNGSANGAAKPAASVQTHVAADLLHGSVSKPVAMDMAALRKRCGDALDPAVIEAHMTSMQVGLGDSFCCFNSIFCGSNEALACLDVPVSAAARVAQGVPAGLIDCHWQTMLAALPEMPTATIVPARIDSLMSYTDKLPEQVWAHAQIHQQSPTLIIASVTLMSATGQVLLESRGIEFRVVAAETFSHANTLLIDDAVPTVFSRRWQSQPSVAGMPALKPERIWLAGNDEDVTRIADWLLAVGIGATRVDDLEGVPESELTTSLPLLYVDSVTEGSGIESCVALNRFMASLVPHTDRVSQVIVVTRLSDAVVPTSEATGSSTSVLPAAHRSALSVQAVTAAHELPDLVIRAVEMDQETDSYIALLALFSNPAESGLRLRIKSGIVQTLKADALATGDDEINFASDTVQVITGGLGGLGLLTAEWMFSRGARHFLLAGRSLPSQEASARLALLSTNGANIETDQCDVSEYSQVVALADKAARMGSVETLIHAAGARRDGLIGSLQDADIIELAQAKAIAAENLHNAFAGLKPKQSVYYSSIAAWLGAAGQSNYCAANAALDSLASHYTAAGALTLSVAWGAWEKVGMTASLNDSHLARLSNAGYGFINTDAGFRALGRFLATAGASEVAILTADFNRLAEMPGGAAFWPASPPAGNALASVVVPNTPPVGPEVSDFSEQLLASEDSTAIALMQDYLARLVTEMTSPTRHGQLDFDAGFLDLGIDSLAALELRKKLETTLGIKLKSTLILDYPNITVMAKALLTMVQTIWPRQESEAAGENQRETNTKAATDRSDLLRQLANEIDFQE</sequence>
<dbReference type="Pfam" id="PF00109">
    <property type="entry name" value="ketoacyl-synt"/>
    <property type="match status" value="1"/>
</dbReference>
<dbReference type="Gene3D" id="3.40.47.10">
    <property type="match status" value="1"/>
</dbReference>
<dbReference type="SUPFAM" id="SSF47336">
    <property type="entry name" value="ACP-like"/>
    <property type="match status" value="2"/>
</dbReference>
<dbReference type="InterPro" id="IPR009081">
    <property type="entry name" value="PP-bd_ACP"/>
</dbReference>
<evidence type="ECO:0008006" key="18">
    <source>
        <dbReference type="Google" id="ProtNLM"/>
    </source>
</evidence>
<dbReference type="GO" id="GO:0006633">
    <property type="term" value="P:fatty acid biosynthetic process"/>
    <property type="evidence" value="ECO:0007669"/>
    <property type="project" value="UniProtKB-UniPathway"/>
</dbReference>
<comment type="pathway">
    <text evidence="2">Lipid metabolism; fatty acid biosynthesis.</text>
</comment>
<evidence type="ECO:0000256" key="9">
    <source>
        <dbReference type="ARBA" id="ARBA00023098"/>
    </source>
</evidence>
<evidence type="ECO:0000256" key="5">
    <source>
        <dbReference type="ARBA" id="ARBA00022553"/>
    </source>
</evidence>
<dbReference type="STRING" id="1524254.PHACT_03610"/>
<keyword evidence="7" id="KW-0677">Repeat</keyword>
<evidence type="ECO:0000259" key="15">
    <source>
        <dbReference type="PROSITE" id="PS52019"/>
    </source>
</evidence>
<dbReference type="InterPro" id="IPR006162">
    <property type="entry name" value="Ppantetheine_attach_site"/>
</dbReference>
<protein>
    <recommendedName>
        <fullName evidence="18">Carrier domain-containing protein</fullName>
    </recommendedName>
</protein>
<dbReference type="InterPro" id="IPR016035">
    <property type="entry name" value="Acyl_Trfase/lysoPLipase"/>
</dbReference>
<comment type="similarity">
    <text evidence="3">Belongs to the short-chain dehydrogenases/reductases (SDR) family.</text>
</comment>
<keyword evidence="4" id="KW-0596">Phosphopantetheine</keyword>
<dbReference type="SUPFAM" id="SSF51735">
    <property type="entry name" value="NAD(P)-binding Rossmann-fold domains"/>
    <property type="match status" value="1"/>
</dbReference>
<dbReference type="SUPFAM" id="SSF53901">
    <property type="entry name" value="Thiolase-like"/>
    <property type="match status" value="1"/>
</dbReference>
<dbReference type="UniPathway" id="UPA00094"/>
<dbReference type="SMART" id="SM00822">
    <property type="entry name" value="PKS_KR"/>
    <property type="match status" value="1"/>
</dbReference>
<dbReference type="Pfam" id="PF00698">
    <property type="entry name" value="Acyl_transf_1"/>
    <property type="match status" value="1"/>
</dbReference>
<feature type="domain" description="Carrier" evidence="13">
    <location>
        <begin position="2377"/>
        <end position="2455"/>
    </location>
</feature>
<evidence type="ECO:0000256" key="4">
    <source>
        <dbReference type="ARBA" id="ARBA00022450"/>
    </source>
</evidence>
<dbReference type="InterPro" id="IPR020841">
    <property type="entry name" value="PKS_Beta-ketoAc_synthase_dom"/>
</dbReference>
<dbReference type="PROSITE" id="PS00012">
    <property type="entry name" value="PHOSPHOPANTETHEINE"/>
    <property type="match status" value="1"/>
</dbReference>
<dbReference type="SMART" id="SM00825">
    <property type="entry name" value="PKS_KS"/>
    <property type="match status" value="1"/>
</dbReference>
<evidence type="ECO:0000256" key="10">
    <source>
        <dbReference type="ARBA" id="ARBA00023268"/>
    </source>
</evidence>
<dbReference type="Gene3D" id="1.10.1200.10">
    <property type="entry name" value="ACP-like"/>
    <property type="match status" value="2"/>
</dbReference>
<feature type="domain" description="Carrier" evidence="13">
    <location>
        <begin position="581"/>
        <end position="656"/>
    </location>
</feature>
<dbReference type="SMART" id="SM00826">
    <property type="entry name" value="PKS_DH"/>
    <property type="match status" value="1"/>
</dbReference>
<dbReference type="PROSITE" id="PS00455">
    <property type="entry name" value="AMP_BINDING"/>
    <property type="match status" value="1"/>
</dbReference>
<dbReference type="Gene3D" id="3.40.366.10">
    <property type="entry name" value="Malonyl-Coenzyme A Acyl Carrier Protein, domain 2"/>
    <property type="match status" value="1"/>
</dbReference>
<dbReference type="InterPro" id="IPR036291">
    <property type="entry name" value="NAD(P)-bd_dom_sf"/>
</dbReference>
<dbReference type="PROSITE" id="PS52019">
    <property type="entry name" value="PKS_MFAS_DH"/>
    <property type="match status" value="1"/>
</dbReference>
<dbReference type="InterPro" id="IPR020806">
    <property type="entry name" value="PKS_PP-bd"/>
</dbReference>
<evidence type="ECO:0000256" key="7">
    <source>
        <dbReference type="ARBA" id="ARBA00022737"/>
    </source>
</evidence>
<comment type="caution">
    <text evidence="16">The sequence shown here is derived from an EMBL/GenBank/DDBJ whole genome shotgun (WGS) entry which is preliminary data.</text>
</comment>
<dbReference type="Pfam" id="PF08659">
    <property type="entry name" value="KR"/>
    <property type="match status" value="1"/>
</dbReference>
<dbReference type="SMART" id="SM01294">
    <property type="entry name" value="PKS_PP_betabranch"/>
    <property type="match status" value="1"/>
</dbReference>
<dbReference type="Gene3D" id="3.30.300.30">
    <property type="match status" value="1"/>
</dbReference>
<keyword evidence="6" id="KW-0808">Transferase</keyword>
<dbReference type="InterPro" id="IPR001227">
    <property type="entry name" value="Ac_transferase_dom_sf"/>
</dbReference>
<dbReference type="InterPro" id="IPR036736">
    <property type="entry name" value="ACP-like_sf"/>
</dbReference>
<dbReference type="InterPro" id="IPR014043">
    <property type="entry name" value="Acyl_transferase_dom"/>
</dbReference>
<feature type="domain" description="Ketosynthase family 3 (KS3)" evidence="14">
    <location>
        <begin position="674"/>
        <end position="1111"/>
    </location>
</feature>
<keyword evidence="9" id="KW-0443">Lipid metabolism</keyword>
<dbReference type="InterPro" id="IPR042099">
    <property type="entry name" value="ANL_N_sf"/>
</dbReference>
<dbReference type="InterPro" id="IPR018201">
    <property type="entry name" value="Ketoacyl_synth_AS"/>
</dbReference>
<dbReference type="InterPro" id="IPR020807">
    <property type="entry name" value="PKS_DH"/>
</dbReference>
<feature type="domain" description="PKS/mFAS DH" evidence="15">
    <location>
        <begin position="1572"/>
        <end position="1878"/>
    </location>
</feature>
<dbReference type="Gene3D" id="3.40.50.720">
    <property type="entry name" value="NAD(P)-binding Rossmann-like Domain"/>
    <property type="match status" value="1"/>
</dbReference>
<dbReference type="InterPro" id="IPR049552">
    <property type="entry name" value="PKS_DH_N"/>
</dbReference>
<dbReference type="CDD" id="cd00833">
    <property type="entry name" value="PKS"/>
    <property type="match status" value="1"/>
</dbReference>
<dbReference type="InterPro" id="IPR014030">
    <property type="entry name" value="Ketoacyl_synth_N"/>
</dbReference>
<dbReference type="PROSITE" id="PS50075">
    <property type="entry name" value="CARRIER"/>
    <property type="match status" value="2"/>
</dbReference>
<dbReference type="GO" id="GO:0031177">
    <property type="term" value="F:phosphopantetheine binding"/>
    <property type="evidence" value="ECO:0007669"/>
    <property type="project" value="InterPro"/>
</dbReference>
<accession>A0A1E8CIU5</accession>
<dbReference type="Pfam" id="PF14765">
    <property type="entry name" value="PS-DH"/>
    <property type="match status" value="1"/>
</dbReference>
<organism evidence="16 17">
    <name type="scientific">Pseudohongiella acticola</name>
    <dbReference type="NCBI Taxonomy" id="1524254"/>
    <lineage>
        <taxon>Bacteria</taxon>
        <taxon>Pseudomonadati</taxon>
        <taxon>Pseudomonadota</taxon>
        <taxon>Gammaproteobacteria</taxon>
        <taxon>Pseudomonadales</taxon>
        <taxon>Pseudohongiellaceae</taxon>
        <taxon>Pseudohongiella</taxon>
    </lineage>
</organism>
<feature type="compositionally biased region" description="Basic and acidic residues" evidence="12">
    <location>
        <begin position="2470"/>
        <end position="2482"/>
    </location>
</feature>
<feature type="region of interest" description="C-terminal hotdog fold" evidence="11">
    <location>
        <begin position="1736"/>
        <end position="1878"/>
    </location>
</feature>
<dbReference type="Pfam" id="PF22336">
    <property type="entry name" value="RhiE-like_linker"/>
    <property type="match status" value="1"/>
</dbReference>
<dbReference type="Gene3D" id="3.10.129.110">
    <property type="entry name" value="Polyketide synthase dehydratase"/>
    <property type="match status" value="1"/>
</dbReference>
<dbReference type="Pfam" id="PF02801">
    <property type="entry name" value="Ketoacyl-synt_C"/>
    <property type="match status" value="1"/>
</dbReference>
<evidence type="ECO:0000256" key="6">
    <source>
        <dbReference type="ARBA" id="ARBA00022679"/>
    </source>
</evidence>
<dbReference type="SUPFAM" id="SSF55048">
    <property type="entry name" value="Probable ACP-binding domain of malonyl-CoA ACP transacylase"/>
    <property type="match status" value="1"/>
</dbReference>
<dbReference type="Gene3D" id="3.40.50.12780">
    <property type="entry name" value="N-terminal domain of ligase-like"/>
    <property type="match status" value="1"/>
</dbReference>
<evidence type="ECO:0000256" key="8">
    <source>
        <dbReference type="ARBA" id="ARBA00022832"/>
    </source>
</evidence>
<dbReference type="InterPro" id="IPR054514">
    <property type="entry name" value="RhiE-like_linker"/>
</dbReference>
<feature type="region of interest" description="Disordered" evidence="12">
    <location>
        <begin position="2463"/>
        <end position="2482"/>
    </location>
</feature>
<evidence type="ECO:0000256" key="12">
    <source>
        <dbReference type="SAM" id="MobiDB-lite"/>
    </source>
</evidence>
<dbReference type="EMBL" id="MASR01000001">
    <property type="protein sequence ID" value="OFE12334.1"/>
    <property type="molecule type" value="Genomic_DNA"/>
</dbReference>
<evidence type="ECO:0000259" key="14">
    <source>
        <dbReference type="PROSITE" id="PS52004"/>
    </source>
</evidence>
<name>A0A1E8CIU5_9GAMM</name>
<dbReference type="InterPro" id="IPR016039">
    <property type="entry name" value="Thiolase-like"/>
</dbReference>
<reference evidence="17" key="1">
    <citation type="submission" date="2016-07" db="EMBL/GenBank/DDBJ databases">
        <authorList>
            <person name="Florea S."/>
            <person name="Webb J.S."/>
            <person name="Jaromczyk J."/>
            <person name="Schardl C.L."/>
        </authorList>
    </citation>
    <scope>NUCLEOTIDE SEQUENCE [LARGE SCALE GENOMIC DNA]</scope>
    <source>
        <strain evidence="17">KCTC 42131</strain>
    </source>
</reference>
<dbReference type="Pfam" id="PF21089">
    <property type="entry name" value="PKS_DH_N"/>
    <property type="match status" value="1"/>
</dbReference>
<dbReference type="Pfam" id="PF00501">
    <property type="entry name" value="AMP-binding"/>
    <property type="match status" value="1"/>
</dbReference>
<dbReference type="InterPro" id="IPR050091">
    <property type="entry name" value="PKS_NRPS_Biosynth_Enz"/>
</dbReference>
<dbReference type="InterPro" id="IPR000873">
    <property type="entry name" value="AMP-dep_synth/lig_dom"/>
</dbReference>
<comment type="pathway">
    <text evidence="1">Antibiotic biosynthesis.</text>
</comment>
<dbReference type="OrthoDB" id="9757559at2"/>